<feature type="domain" description="Enoyl reductase (ER)" evidence="1">
    <location>
        <begin position="14"/>
        <end position="342"/>
    </location>
</feature>
<dbReference type="Gene3D" id="3.90.180.10">
    <property type="entry name" value="Medium-chain alcohol dehydrogenases, catalytic domain"/>
    <property type="match status" value="1"/>
</dbReference>
<dbReference type="InterPro" id="IPR036291">
    <property type="entry name" value="NAD(P)-bd_dom_sf"/>
</dbReference>
<dbReference type="AlphaFoldDB" id="R0IRR0"/>
<dbReference type="SUPFAM" id="SSF50129">
    <property type="entry name" value="GroES-like"/>
    <property type="match status" value="1"/>
</dbReference>
<accession>R0IRR0</accession>
<dbReference type="CDD" id="cd05289">
    <property type="entry name" value="MDR_like_2"/>
    <property type="match status" value="1"/>
</dbReference>
<dbReference type="PANTHER" id="PTHR11695:SF647">
    <property type="entry name" value="ENOYL REDUCTASE (ER) DOMAIN-CONTAINING PROTEIN"/>
    <property type="match status" value="1"/>
</dbReference>
<dbReference type="HOGENOM" id="CLU_026673_3_3_1"/>
<reference evidence="2 3" key="1">
    <citation type="journal article" date="2012" name="PLoS Pathog.">
        <title>Diverse lifestyles and strategies of plant pathogenesis encoded in the genomes of eighteen Dothideomycetes fungi.</title>
        <authorList>
            <person name="Ohm R.A."/>
            <person name="Feau N."/>
            <person name="Henrissat B."/>
            <person name="Schoch C.L."/>
            <person name="Horwitz B.A."/>
            <person name="Barry K.W."/>
            <person name="Condon B.J."/>
            <person name="Copeland A.C."/>
            <person name="Dhillon B."/>
            <person name="Glaser F."/>
            <person name="Hesse C.N."/>
            <person name="Kosti I."/>
            <person name="LaButti K."/>
            <person name="Lindquist E.A."/>
            <person name="Lucas S."/>
            <person name="Salamov A.A."/>
            <person name="Bradshaw R.E."/>
            <person name="Ciuffetti L."/>
            <person name="Hamelin R.C."/>
            <person name="Kema G.H.J."/>
            <person name="Lawrence C."/>
            <person name="Scott J.A."/>
            <person name="Spatafora J.W."/>
            <person name="Turgeon B.G."/>
            <person name="de Wit P.J.G.M."/>
            <person name="Zhong S."/>
            <person name="Goodwin S.B."/>
            <person name="Grigoriev I.V."/>
        </authorList>
    </citation>
    <scope>NUCLEOTIDE SEQUENCE [LARGE SCALE GENOMIC DNA]</scope>
    <source>
        <strain evidence="3">28A</strain>
    </source>
</reference>
<dbReference type="STRING" id="671987.R0IRR0"/>
<organism evidence="2 3">
    <name type="scientific">Exserohilum turcicum (strain 28A)</name>
    <name type="common">Northern leaf blight fungus</name>
    <name type="synonym">Setosphaeria turcica</name>
    <dbReference type="NCBI Taxonomy" id="671987"/>
    <lineage>
        <taxon>Eukaryota</taxon>
        <taxon>Fungi</taxon>
        <taxon>Dikarya</taxon>
        <taxon>Ascomycota</taxon>
        <taxon>Pezizomycotina</taxon>
        <taxon>Dothideomycetes</taxon>
        <taxon>Pleosporomycetidae</taxon>
        <taxon>Pleosporales</taxon>
        <taxon>Pleosporineae</taxon>
        <taxon>Pleosporaceae</taxon>
        <taxon>Exserohilum</taxon>
    </lineage>
</organism>
<dbReference type="eggNOG" id="KOG1198">
    <property type="taxonomic scope" value="Eukaryota"/>
</dbReference>
<dbReference type="GO" id="GO:0016491">
    <property type="term" value="F:oxidoreductase activity"/>
    <property type="evidence" value="ECO:0007669"/>
    <property type="project" value="InterPro"/>
</dbReference>
<dbReference type="EMBL" id="KB908592">
    <property type="protein sequence ID" value="EOA87386.1"/>
    <property type="molecule type" value="Genomic_DNA"/>
</dbReference>
<dbReference type="GeneID" id="19397369"/>
<dbReference type="OrthoDB" id="3509362at2759"/>
<evidence type="ECO:0000313" key="3">
    <source>
        <dbReference type="Proteomes" id="UP000016935"/>
    </source>
</evidence>
<dbReference type="Proteomes" id="UP000016935">
    <property type="component" value="Unassembled WGS sequence"/>
</dbReference>
<dbReference type="InterPro" id="IPR002364">
    <property type="entry name" value="Quin_OxRdtase/zeta-crystal_CS"/>
</dbReference>
<sequence length="346" mass="36851">MSLPQVQKALLFNKTPSTLHLSTSAPLPSPSPSSLLLRVHAAAITNGELTWAPYLNWPEHHIPCYDVSGTIVHLPPASSDETAPVSHKFSIGDRVYARIHAARDGAASQYASVLLSEAALVPAALDMQTAAAVPMSAHTAWQALFEHGNLTGSFTETNIPHVHAKTGDAVLGQARGKRVLVLGAAGGVGTMAVQFAKLAGAWVAGTAGPRNTLFLGELGVDEVLDYTRTGVEKYVSGGGAKFDLVLDCVGGHAMMDAWHGVKEHGAYISVVPGFREPDGGKPVGVKSLWFVMEARGEELERIARFFEKGMLKVGVDSVWKLDEYQKAFERTATGHARGKVVLTVDE</sequence>
<dbReference type="PANTHER" id="PTHR11695">
    <property type="entry name" value="ALCOHOL DEHYDROGENASE RELATED"/>
    <property type="match status" value="1"/>
</dbReference>
<dbReference type="GO" id="GO:0008270">
    <property type="term" value="F:zinc ion binding"/>
    <property type="evidence" value="ECO:0007669"/>
    <property type="project" value="InterPro"/>
</dbReference>
<dbReference type="InterPro" id="IPR050700">
    <property type="entry name" value="YIM1/Zinc_Alcohol_DH_Fams"/>
</dbReference>
<dbReference type="GO" id="GO:0005739">
    <property type="term" value="C:mitochondrion"/>
    <property type="evidence" value="ECO:0007669"/>
    <property type="project" value="TreeGrafter"/>
</dbReference>
<protein>
    <recommendedName>
        <fullName evidence="1">Enoyl reductase (ER) domain-containing protein</fullName>
    </recommendedName>
</protein>
<dbReference type="SUPFAM" id="SSF51735">
    <property type="entry name" value="NAD(P)-binding Rossmann-fold domains"/>
    <property type="match status" value="1"/>
</dbReference>
<name>R0IRR0_EXST2</name>
<dbReference type="Pfam" id="PF13602">
    <property type="entry name" value="ADH_zinc_N_2"/>
    <property type="match status" value="1"/>
</dbReference>
<evidence type="ECO:0000259" key="1">
    <source>
        <dbReference type="SMART" id="SM00829"/>
    </source>
</evidence>
<keyword evidence="3" id="KW-1185">Reference proteome</keyword>
<dbReference type="InterPro" id="IPR011032">
    <property type="entry name" value="GroES-like_sf"/>
</dbReference>
<dbReference type="InterPro" id="IPR020843">
    <property type="entry name" value="ER"/>
</dbReference>
<proteinExistence type="predicted"/>
<dbReference type="SMART" id="SM00829">
    <property type="entry name" value="PKS_ER"/>
    <property type="match status" value="1"/>
</dbReference>
<dbReference type="RefSeq" id="XP_008025805.1">
    <property type="nucleotide sequence ID" value="XM_008027614.1"/>
</dbReference>
<evidence type="ECO:0000313" key="2">
    <source>
        <dbReference type="EMBL" id="EOA87386.1"/>
    </source>
</evidence>
<reference evidence="2 3" key="2">
    <citation type="journal article" date="2013" name="PLoS Genet.">
        <title>Comparative genome structure, secondary metabolite, and effector coding capacity across Cochliobolus pathogens.</title>
        <authorList>
            <person name="Condon B.J."/>
            <person name="Leng Y."/>
            <person name="Wu D."/>
            <person name="Bushley K.E."/>
            <person name="Ohm R.A."/>
            <person name="Otillar R."/>
            <person name="Martin J."/>
            <person name="Schackwitz W."/>
            <person name="Grimwood J."/>
            <person name="MohdZainudin N."/>
            <person name="Xue C."/>
            <person name="Wang R."/>
            <person name="Manning V.A."/>
            <person name="Dhillon B."/>
            <person name="Tu Z.J."/>
            <person name="Steffenson B.J."/>
            <person name="Salamov A."/>
            <person name="Sun H."/>
            <person name="Lowry S."/>
            <person name="LaButti K."/>
            <person name="Han J."/>
            <person name="Copeland A."/>
            <person name="Lindquist E."/>
            <person name="Barry K."/>
            <person name="Schmutz J."/>
            <person name="Baker S.E."/>
            <person name="Ciuffetti L.M."/>
            <person name="Grigoriev I.V."/>
            <person name="Zhong S."/>
            <person name="Turgeon B.G."/>
        </authorList>
    </citation>
    <scope>NUCLEOTIDE SEQUENCE [LARGE SCALE GENOMIC DNA]</scope>
    <source>
        <strain evidence="3">28A</strain>
    </source>
</reference>
<dbReference type="Gene3D" id="3.40.50.720">
    <property type="entry name" value="NAD(P)-binding Rossmann-like Domain"/>
    <property type="match status" value="1"/>
</dbReference>
<dbReference type="PROSITE" id="PS01162">
    <property type="entry name" value="QOR_ZETA_CRYSTAL"/>
    <property type="match status" value="1"/>
</dbReference>
<gene>
    <name evidence="2" type="ORF">SETTUDRAFT_154088</name>
</gene>